<comment type="caution">
    <text evidence="1">The sequence shown here is derived from an EMBL/GenBank/DDBJ whole genome shotgun (WGS) entry which is preliminary data.</text>
</comment>
<dbReference type="Proteomes" id="UP001392437">
    <property type="component" value="Unassembled WGS sequence"/>
</dbReference>
<gene>
    <name evidence="1" type="ORF">PG999_001865</name>
</gene>
<evidence type="ECO:0000313" key="1">
    <source>
        <dbReference type="EMBL" id="KAK8129485.1"/>
    </source>
</evidence>
<dbReference type="EMBL" id="JAQQWP010000002">
    <property type="protein sequence ID" value="KAK8129485.1"/>
    <property type="molecule type" value="Genomic_DNA"/>
</dbReference>
<protein>
    <submittedName>
        <fullName evidence="1">Uncharacterized protein</fullName>
    </submittedName>
</protein>
<organism evidence="1 2">
    <name type="scientific">Apiospora kogelbergensis</name>
    <dbReference type="NCBI Taxonomy" id="1337665"/>
    <lineage>
        <taxon>Eukaryota</taxon>
        <taxon>Fungi</taxon>
        <taxon>Dikarya</taxon>
        <taxon>Ascomycota</taxon>
        <taxon>Pezizomycotina</taxon>
        <taxon>Sordariomycetes</taxon>
        <taxon>Xylariomycetidae</taxon>
        <taxon>Amphisphaeriales</taxon>
        <taxon>Apiosporaceae</taxon>
        <taxon>Apiospora</taxon>
    </lineage>
</organism>
<sequence length="396" mass="44884">MLDAAMHAQLESPFMSAPAEIRCAIYQHLVTSSSVHVFLTPQGRPQVSTCIVPPTSSLVADWSRSMGGRQPNNARENDPTWIRRVRTPWGPHWECEEAYLSHDLDDMTNLLSICKKMYLDVCTILFERATINVTDLATLELLTRNPAEEAPSPSHFWNLSNYAYPLIQRLSITLLLPLAVYEALADVQDNQPGREAQYAGEDATAVACATWARACPAVCQLPQLRNLHVWLDHDGGSSWSHVRERQAVGIGLMGVLAAHLQARSQDKKLPPVEVLFNLPKLHPALARPETHYVPESPPPLFAIERRFRLGSHVKEGAGGFLRVRHEYDFPITRELALFNRYYDNPDDPDWDTGPVTEDEIREMEEYEKRLWEQGSDVHQYLKDITFSGLQSQWAIL</sequence>
<proteinExistence type="predicted"/>
<keyword evidence="2" id="KW-1185">Reference proteome</keyword>
<evidence type="ECO:0000313" key="2">
    <source>
        <dbReference type="Proteomes" id="UP001392437"/>
    </source>
</evidence>
<dbReference type="AlphaFoldDB" id="A0AAW0R6U0"/>
<accession>A0AAW0R6U0</accession>
<reference evidence="1 2" key="1">
    <citation type="submission" date="2023-01" db="EMBL/GenBank/DDBJ databases">
        <title>Analysis of 21 Apiospora genomes using comparative genomics revels a genus with tremendous synthesis potential of carbohydrate active enzymes and secondary metabolites.</title>
        <authorList>
            <person name="Sorensen T."/>
        </authorList>
    </citation>
    <scope>NUCLEOTIDE SEQUENCE [LARGE SCALE GENOMIC DNA]</scope>
    <source>
        <strain evidence="1 2">CBS 117206</strain>
    </source>
</reference>
<dbReference type="PANTHER" id="PTHR38790">
    <property type="entry name" value="2EXR DOMAIN-CONTAINING PROTEIN-RELATED"/>
    <property type="match status" value="1"/>
</dbReference>
<name>A0AAW0R6U0_9PEZI</name>